<keyword evidence="1" id="KW-1185">Reference proteome</keyword>
<dbReference type="AlphaFoldDB" id="A0A915LAJ2"/>
<dbReference type="Proteomes" id="UP000887565">
    <property type="component" value="Unplaced"/>
</dbReference>
<protein>
    <submittedName>
        <fullName evidence="2">Uncharacterized protein</fullName>
    </submittedName>
</protein>
<proteinExistence type="predicted"/>
<dbReference type="WBParaSite" id="nRc.2.0.1.t47862-RA">
    <property type="protein sequence ID" value="nRc.2.0.1.t47862-RA"/>
    <property type="gene ID" value="nRc.2.0.1.g47862"/>
</dbReference>
<name>A0A915LAJ2_ROMCU</name>
<evidence type="ECO:0000313" key="1">
    <source>
        <dbReference type="Proteomes" id="UP000887565"/>
    </source>
</evidence>
<evidence type="ECO:0000313" key="2">
    <source>
        <dbReference type="WBParaSite" id="nRc.2.0.1.t47862-RA"/>
    </source>
</evidence>
<organism evidence="1 2">
    <name type="scientific">Romanomermis culicivorax</name>
    <name type="common">Nematode worm</name>
    <dbReference type="NCBI Taxonomy" id="13658"/>
    <lineage>
        <taxon>Eukaryota</taxon>
        <taxon>Metazoa</taxon>
        <taxon>Ecdysozoa</taxon>
        <taxon>Nematoda</taxon>
        <taxon>Enoplea</taxon>
        <taxon>Dorylaimia</taxon>
        <taxon>Mermithida</taxon>
        <taxon>Mermithoidea</taxon>
        <taxon>Mermithidae</taxon>
        <taxon>Romanomermis</taxon>
    </lineage>
</organism>
<accession>A0A915LAJ2</accession>
<sequence>MQSSTVGCRFDRTSKTMYYFVKFGRYFTWLMEDKLEMVVRYADNKDVAGQQVAESEVLVFIGLLDDVMDENWEDQVDTLLTRKVSFQISSLGVDQEKNGITATLR</sequence>
<reference evidence="2" key="1">
    <citation type="submission" date="2022-11" db="UniProtKB">
        <authorList>
            <consortium name="WormBaseParasite"/>
        </authorList>
    </citation>
    <scope>IDENTIFICATION</scope>
</reference>